<name>S4W361_9VIRU</name>
<dbReference type="PANTHER" id="PTHR46586">
    <property type="entry name" value="ANKYRIN REPEAT-CONTAINING PROTEIN"/>
    <property type="match status" value="1"/>
</dbReference>
<gene>
    <name evidence="2" type="ORF">psal_cds_903</name>
</gene>
<accession>S4W361</accession>
<sequence length="528" mass="55518">MRRAARAAGANGRLDALHWIDAHCRAWKTPKVIVCTAAGGHLACLDYVLANGCLIPPRALEVAASGGHVEAMRRLYAACGLGDNGDDCTENSAVATAAAAAGHLDCLECAHVNGCAWDKSATKAAAAGGHLDCLVYAHENGCAWTKWTVYAAAAGGHVDCLAFACENGCNTTVYAADHALRGGRAACLAYLLGVCGSGVSTYTWKGAARLGSVECLDILSTYHPIPSRHGLGEMLHAAICHGHTGVLSWIMAKNETHAAARLGRLDCLRVVTAAGPREGDNSVAVAAAGGHLACIEYLCARGFPMDARACQAAAGGGHVDCLSFLHATLGCPWDERACAAAAAADSVKCLEYLRANGCPWSRKTVSAAIKHGQTRSLVYALENGCPCDMYAAAVLAVKCDRPSCLRALCRAGAPIDQRLLSRCISGGIVEHVRVLAKHDCPRGRITCAAAAKCEDVAMLRALYRTGFPWGQRHTIMGHDERSVADANARRAARARSKTEQRKKDAAKKSTERSTSAPGRPFAIRYGVY</sequence>
<dbReference type="Gene3D" id="1.25.40.20">
    <property type="entry name" value="Ankyrin repeat-containing domain"/>
    <property type="match status" value="2"/>
</dbReference>
<evidence type="ECO:0000256" key="1">
    <source>
        <dbReference type="SAM" id="MobiDB-lite"/>
    </source>
</evidence>
<keyword evidence="3" id="KW-1185">Reference proteome</keyword>
<reference evidence="2 3" key="1">
    <citation type="journal article" date="2013" name="Science">
        <title>Pandoraviruses: amoeba viruses with genomes up to 2.5 Mb reaching that of parasitic eukaryotes.</title>
        <authorList>
            <person name="Philippe N."/>
            <person name="Legendre M."/>
            <person name="Doutre G."/>
            <person name="Coute Y."/>
            <person name="Poirot O."/>
            <person name="Lescot M."/>
            <person name="Arslan D."/>
            <person name="Seltzer V."/>
            <person name="Bertaux L."/>
            <person name="Bruley C."/>
            <person name="Garin J."/>
            <person name="Claverie J.M."/>
            <person name="Abergel C."/>
        </authorList>
    </citation>
    <scope>NUCLEOTIDE SEQUENCE [LARGE SCALE GENOMIC DNA]</scope>
</reference>
<dbReference type="Proteomes" id="UP000204584">
    <property type="component" value="Segment"/>
</dbReference>
<dbReference type="InterPro" id="IPR052050">
    <property type="entry name" value="SecEffector_AnkRepeat"/>
</dbReference>
<feature type="region of interest" description="Disordered" evidence="1">
    <location>
        <begin position="478"/>
        <end position="521"/>
    </location>
</feature>
<dbReference type="SUPFAM" id="SSF48403">
    <property type="entry name" value="Ankyrin repeat"/>
    <property type="match status" value="3"/>
</dbReference>
<feature type="compositionally biased region" description="Basic and acidic residues" evidence="1">
    <location>
        <begin position="496"/>
        <end position="511"/>
    </location>
</feature>
<organism evidence="2 3">
    <name type="scientific">Pandoravirus salinus</name>
    <dbReference type="NCBI Taxonomy" id="1349410"/>
    <lineage>
        <taxon>Viruses</taxon>
        <taxon>Pandoravirus</taxon>
    </lineage>
</organism>
<dbReference type="EMBL" id="KC977571">
    <property type="protein sequence ID" value="AGO85007.1"/>
    <property type="molecule type" value="Genomic_DNA"/>
</dbReference>
<dbReference type="PANTHER" id="PTHR46586:SF3">
    <property type="entry name" value="ANKYRIN REPEAT-CONTAINING PROTEIN"/>
    <property type="match status" value="1"/>
</dbReference>
<dbReference type="GeneID" id="16606794"/>
<evidence type="ECO:0000313" key="2">
    <source>
        <dbReference type="EMBL" id="AGO85007.1"/>
    </source>
</evidence>
<dbReference type="KEGG" id="vg:16606794"/>
<evidence type="ECO:0000313" key="3">
    <source>
        <dbReference type="Proteomes" id="UP000204584"/>
    </source>
</evidence>
<dbReference type="RefSeq" id="YP_008438081.1">
    <property type="nucleotide sequence ID" value="NC_022098.1"/>
</dbReference>
<proteinExistence type="predicted"/>
<dbReference type="InterPro" id="IPR036770">
    <property type="entry name" value="Ankyrin_rpt-contain_sf"/>
</dbReference>
<protein>
    <submittedName>
        <fullName evidence="2">Ankyrin repeat domain containing protein</fullName>
    </submittedName>
</protein>